<dbReference type="EC" id="4.2.1.1" evidence="2 10"/>
<dbReference type="Gene3D" id="3.40.1050.10">
    <property type="entry name" value="Carbonic anhydrase"/>
    <property type="match status" value="1"/>
</dbReference>
<evidence type="ECO:0000256" key="1">
    <source>
        <dbReference type="ARBA" id="ARBA00006217"/>
    </source>
</evidence>
<dbReference type="HOGENOM" id="CLU_053879_2_0_1"/>
<reference evidence="12" key="1">
    <citation type="journal article" date="2010" name="Science">
        <title>Signatures of adaptation to obligate biotrophy in the Hyaloperonospora arabidopsidis genome.</title>
        <authorList>
            <person name="Baxter L."/>
            <person name="Tripathy S."/>
            <person name="Ishaque N."/>
            <person name="Boot N."/>
            <person name="Cabral A."/>
            <person name="Kemen E."/>
            <person name="Thines M."/>
            <person name="Ah-Fong A."/>
            <person name="Anderson R."/>
            <person name="Badejoko W."/>
            <person name="Bittner-Eddy P."/>
            <person name="Boore J.L."/>
            <person name="Chibucos M.C."/>
            <person name="Coates M."/>
            <person name="Dehal P."/>
            <person name="Delehaunty K."/>
            <person name="Dong S."/>
            <person name="Downton P."/>
            <person name="Dumas B."/>
            <person name="Fabro G."/>
            <person name="Fronick C."/>
            <person name="Fuerstenberg S.I."/>
            <person name="Fulton L."/>
            <person name="Gaulin E."/>
            <person name="Govers F."/>
            <person name="Hughes L."/>
            <person name="Humphray S."/>
            <person name="Jiang R.H."/>
            <person name="Judelson H."/>
            <person name="Kamoun S."/>
            <person name="Kyung K."/>
            <person name="Meijer H."/>
            <person name="Minx P."/>
            <person name="Morris P."/>
            <person name="Nelson J."/>
            <person name="Phuntumart V."/>
            <person name="Qutob D."/>
            <person name="Rehmany A."/>
            <person name="Rougon-Cardoso A."/>
            <person name="Ryden P."/>
            <person name="Torto-Alalibo T."/>
            <person name="Studholme D."/>
            <person name="Wang Y."/>
            <person name="Win J."/>
            <person name="Wood J."/>
            <person name="Clifton S.W."/>
            <person name="Rogers J."/>
            <person name="Van den Ackerveken G."/>
            <person name="Jones J.D."/>
            <person name="McDowell J.M."/>
            <person name="Beynon J."/>
            <person name="Tyler B.M."/>
        </authorList>
    </citation>
    <scope>NUCLEOTIDE SEQUENCE [LARGE SCALE GENOMIC DNA]</scope>
    <source>
        <strain evidence="12">Emoy2</strain>
    </source>
</reference>
<evidence type="ECO:0000256" key="6">
    <source>
        <dbReference type="ARBA" id="ARBA00023239"/>
    </source>
</evidence>
<dbReference type="eggNOG" id="KOG1578">
    <property type="taxonomic scope" value="Eukaryota"/>
</dbReference>
<feature type="binding site" evidence="9">
    <location>
        <position position="133"/>
    </location>
    <ligand>
        <name>Zn(2+)</name>
        <dbReference type="ChEBI" id="CHEBI:29105"/>
    </ligand>
</feature>
<accession>M4B9Y1</accession>
<reference evidence="11" key="2">
    <citation type="submission" date="2015-06" db="UniProtKB">
        <authorList>
            <consortium name="EnsemblProtists"/>
        </authorList>
    </citation>
    <scope>IDENTIFICATION</scope>
    <source>
        <strain evidence="11">Emoy2</strain>
    </source>
</reference>
<organism evidence="11 12">
    <name type="scientific">Hyaloperonospora arabidopsidis (strain Emoy2)</name>
    <name type="common">Downy mildew agent</name>
    <name type="synonym">Peronospora arabidopsidis</name>
    <dbReference type="NCBI Taxonomy" id="559515"/>
    <lineage>
        <taxon>Eukaryota</taxon>
        <taxon>Sar</taxon>
        <taxon>Stramenopiles</taxon>
        <taxon>Oomycota</taxon>
        <taxon>Peronosporomycetes</taxon>
        <taxon>Peronosporales</taxon>
        <taxon>Peronosporaceae</taxon>
        <taxon>Hyaloperonospora</taxon>
    </lineage>
</organism>
<keyword evidence="4 9" id="KW-0479">Metal-binding</keyword>
<comment type="similarity">
    <text evidence="1 10">Belongs to the beta-class carbonic anhydrase family.</text>
</comment>
<protein>
    <recommendedName>
        <fullName evidence="3 10">Carbonic anhydrase</fullName>
        <ecNumber evidence="2 10">4.2.1.1</ecNumber>
    </recommendedName>
    <alternativeName>
        <fullName evidence="7 10">Carbonate dehydratase</fullName>
    </alternativeName>
</protein>
<keyword evidence="5 9" id="KW-0862">Zinc</keyword>
<dbReference type="AlphaFoldDB" id="M4B9Y1"/>
<dbReference type="PROSITE" id="PS00705">
    <property type="entry name" value="PROK_CO2_ANHYDRASE_2"/>
    <property type="match status" value="1"/>
</dbReference>
<dbReference type="PANTHER" id="PTHR11002:SF76">
    <property type="entry name" value="CARBONIC ANHYDRASE"/>
    <property type="match status" value="1"/>
</dbReference>
<dbReference type="CDD" id="cd00883">
    <property type="entry name" value="beta_CA_cladeA"/>
    <property type="match status" value="1"/>
</dbReference>
<feature type="binding site" evidence="9">
    <location>
        <position position="74"/>
    </location>
    <ligand>
        <name>Zn(2+)</name>
        <dbReference type="ChEBI" id="CHEBI:29105"/>
    </ligand>
</feature>
<evidence type="ECO:0000256" key="7">
    <source>
        <dbReference type="ARBA" id="ARBA00031969"/>
    </source>
</evidence>
<evidence type="ECO:0000256" key="9">
    <source>
        <dbReference type="PIRSR" id="PIRSR601765-1"/>
    </source>
</evidence>
<evidence type="ECO:0000256" key="8">
    <source>
        <dbReference type="ARBA" id="ARBA00048348"/>
    </source>
</evidence>
<dbReference type="EMBL" id="JH598048">
    <property type="status" value="NOT_ANNOTATED_CDS"/>
    <property type="molecule type" value="Genomic_DNA"/>
</dbReference>
<evidence type="ECO:0000256" key="4">
    <source>
        <dbReference type="ARBA" id="ARBA00022723"/>
    </source>
</evidence>
<feature type="binding site" evidence="9">
    <location>
        <position position="130"/>
    </location>
    <ligand>
        <name>Zn(2+)</name>
        <dbReference type="ChEBI" id="CHEBI:29105"/>
    </ligand>
</feature>
<evidence type="ECO:0000256" key="2">
    <source>
        <dbReference type="ARBA" id="ARBA00012925"/>
    </source>
</evidence>
<comment type="catalytic activity">
    <reaction evidence="8 10">
        <text>hydrogencarbonate + H(+) = CO2 + H2O</text>
        <dbReference type="Rhea" id="RHEA:10748"/>
        <dbReference type="ChEBI" id="CHEBI:15377"/>
        <dbReference type="ChEBI" id="CHEBI:15378"/>
        <dbReference type="ChEBI" id="CHEBI:16526"/>
        <dbReference type="ChEBI" id="CHEBI:17544"/>
        <dbReference type="EC" id="4.2.1.1"/>
    </reaction>
</comment>
<evidence type="ECO:0000313" key="11">
    <source>
        <dbReference type="EnsemblProtists" id="HpaP803091"/>
    </source>
</evidence>
<dbReference type="InParanoid" id="M4B9Y1"/>
<dbReference type="OMA" id="GWVFDIH"/>
<evidence type="ECO:0000256" key="5">
    <source>
        <dbReference type="ARBA" id="ARBA00022833"/>
    </source>
</evidence>
<evidence type="ECO:0000256" key="3">
    <source>
        <dbReference type="ARBA" id="ARBA00014628"/>
    </source>
</evidence>
<dbReference type="Pfam" id="PF00484">
    <property type="entry name" value="Pro_CA"/>
    <property type="match status" value="1"/>
</dbReference>
<dbReference type="VEuPathDB" id="FungiDB:HpaG803091"/>
<dbReference type="Proteomes" id="UP000011713">
    <property type="component" value="Unassembled WGS sequence"/>
</dbReference>
<sequence>MYHRALKSSLLLRPRVAAAAPLQVARASTMALPTSLERLFANNKKWREGKKLLDPDYFGKTSQGQHPQYLWIGCSDSRVPAEEITGLAPGEMFVHRNVANLVVSNDISSLSVVQYAVEHLKVKDIIVCGHYGCGGVHAAVDNKDLGLLDNWLRNIRDVVRLHTAELQQIDDHEQRMRRTVELNTIEQCMNVFKMGLVQRHQVKYGFPRIHGLVYDLKNGELNEMDIDFDAYVHKYRSIYKLHEFPSEPALRRSQLQGNMIRSLVKGHAEASGCVSVEFVKRAMSGEPILFSETEINSAVARAQEGESDCSIVDIEKLVWYFDH</sequence>
<comment type="cofactor">
    <cofactor evidence="9">
        <name>Zn(2+)</name>
        <dbReference type="ChEBI" id="CHEBI:29105"/>
    </cofactor>
    <text evidence="9">Binds 1 zinc ion per subunit.</text>
</comment>
<dbReference type="GO" id="GO:0004089">
    <property type="term" value="F:carbonate dehydratase activity"/>
    <property type="evidence" value="ECO:0007669"/>
    <property type="project" value="UniProtKB-UniRule"/>
</dbReference>
<dbReference type="GO" id="GO:0008270">
    <property type="term" value="F:zinc ion binding"/>
    <property type="evidence" value="ECO:0007669"/>
    <property type="project" value="UniProtKB-UniRule"/>
</dbReference>
<dbReference type="InterPro" id="IPR036874">
    <property type="entry name" value="Carbonic_anhydrase_sf"/>
</dbReference>
<dbReference type="PANTHER" id="PTHR11002">
    <property type="entry name" value="CARBONIC ANHYDRASE"/>
    <property type="match status" value="1"/>
</dbReference>
<evidence type="ECO:0000313" key="12">
    <source>
        <dbReference type="Proteomes" id="UP000011713"/>
    </source>
</evidence>
<dbReference type="SMART" id="SM00947">
    <property type="entry name" value="Pro_CA"/>
    <property type="match status" value="1"/>
</dbReference>
<dbReference type="PROSITE" id="PS00704">
    <property type="entry name" value="PROK_CO2_ANHYDRASE_1"/>
    <property type="match status" value="1"/>
</dbReference>
<dbReference type="InterPro" id="IPR001765">
    <property type="entry name" value="Carbonic_anhydrase"/>
</dbReference>
<feature type="binding site" evidence="9">
    <location>
        <position position="76"/>
    </location>
    <ligand>
        <name>Zn(2+)</name>
        <dbReference type="ChEBI" id="CHEBI:29105"/>
    </ligand>
</feature>
<dbReference type="InterPro" id="IPR015892">
    <property type="entry name" value="Carbonic_anhydrase_CS"/>
</dbReference>
<dbReference type="STRING" id="559515.M4B9Y1"/>
<dbReference type="SUPFAM" id="SSF53056">
    <property type="entry name" value="beta-carbonic anhydrase, cab"/>
    <property type="match status" value="1"/>
</dbReference>
<keyword evidence="12" id="KW-1185">Reference proteome</keyword>
<keyword evidence="6 10" id="KW-0456">Lyase</keyword>
<dbReference type="EnsemblProtists" id="HpaT803091">
    <property type="protein sequence ID" value="HpaP803091"/>
    <property type="gene ID" value="HpaG803091"/>
</dbReference>
<dbReference type="FunFam" id="3.40.1050.10:FF:000001">
    <property type="entry name" value="Carbonic anhydrase"/>
    <property type="match status" value="1"/>
</dbReference>
<comment type="function">
    <text evidence="10">Reversible hydration of carbon dioxide.</text>
</comment>
<evidence type="ECO:0000256" key="10">
    <source>
        <dbReference type="RuleBase" id="RU003956"/>
    </source>
</evidence>
<proteinExistence type="inferred from homology"/>
<name>M4B9Y1_HYAAE</name>
<dbReference type="GO" id="GO:0015976">
    <property type="term" value="P:carbon utilization"/>
    <property type="evidence" value="ECO:0007669"/>
    <property type="project" value="InterPro"/>
</dbReference>